<evidence type="ECO:0000259" key="3">
    <source>
        <dbReference type="PROSITE" id="PS51462"/>
    </source>
</evidence>
<reference evidence="4 5" key="1">
    <citation type="journal article" date="2015" name="Nature">
        <title>rRNA introns, odd ribosomes, and small enigmatic genomes across a large radiation of phyla.</title>
        <authorList>
            <person name="Brown C.T."/>
            <person name="Hug L.A."/>
            <person name="Thomas B.C."/>
            <person name="Sharon I."/>
            <person name="Castelle C.J."/>
            <person name="Singh A."/>
            <person name="Wilkins M.J."/>
            <person name="Williams K.H."/>
            <person name="Banfield J.F."/>
        </authorList>
    </citation>
    <scope>NUCLEOTIDE SEQUENCE [LARGE SCALE GENOMIC DNA]</scope>
</reference>
<evidence type="ECO:0000313" key="5">
    <source>
        <dbReference type="Proteomes" id="UP000034682"/>
    </source>
</evidence>
<organism evidence="4 5">
    <name type="scientific">Candidatus Giovannonibacteria bacterium GW2011_GWB1_47_6b</name>
    <dbReference type="NCBI Taxonomy" id="1618655"/>
    <lineage>
        <taxon>Bacteria</taxon>
        <taxon>Candidatus Giovannoniibacteriota</taxon>
    </lineage>
</organism>
<evidence type="ECO:0000256" key="2">
    <source>
        <dbReference type="ARBA" id="ARBA00022801"/>
    </source>
</evidence>
<evidence type="ECO:0000256" key="1">
    <source>
        <dbReference type="ARBA" id="ARBA00001946"/>
    </source>
</evidence>
<name>A0A0G1W175_9BACT</name>
<keyword evidence="2 4" id="KW-0378">Hydrolase</keyword>
<dbReference type="Pfam" id="PF00293">
    <property type="entry name" value="NUDIX"/>
    <property type="match status" value="1"/>
</dbReference>
<dbReference type="InterPro" id="IPR015797">
    <property type="entry name" value="NUDIX_hydrolase-like_dom_sf"/>
</dbReference>
<sequence>MKKELKVWEKVGEPTVLAGKYGSKLISQNFKNPKTGKEEEYVLYTKKDWSTVLPVTSDGKVVSILQYKQGCNQITRELPGGTGEFDNEPPADVMRRELKEETGYEAGSVIDLGPGQYPMTRETLRQMHPFLALDCKKVAEQAVDETEEIEVEIISLQEWIKLCHTKVIEPGAIVTTFRALPYLKKHFSLDLNSLFSV</sequence>
<dbReference type="SUPFAM" id="SSF55811">
    <property type="entry name" value="Nudix"/>
    <property type="match status" value="1"/>
</dbReference>
<dbReference type="PANTHER" id="PTHR11839">
    <property type="entry name" value="UDP/ADP-SUGAR PYROPHOSPHATASE"/>
    <property type="match status" value="1"/>
</dbReference>
<comment type="cofactor">
    <cofactor evidence="1">
        <name>Mg(2+)</name>
        <dbReference type="ChEBI" id="CHEBI:18420"/>
    </cofactor>
</comment>
<evidence type="ECO:0000313" key="4">
    <source>
        <dbReference type="EMBL" id="KKU76050.1"/>
    </source>
</evidence>
<accession>A0A0G1W175</accession>
<protein>
    <submittedName>
        <fullName evidence="4">NUDIX hydrolase</fullName>
    </submittedName>
</protein>
<dbReference type="GO" id="GO:0016787">
    <property type="term" value="F:hydrolase activity"/>
    <property type="evidence" value="ECO:0007669"/>
    <property type="project" value="UniProtKB-KW"/>
</dbReference>
<comment type="caution">
    <text evidence="4">The sequence shown here is derived from an EMBL/GenBank/DDBJ whole genome shotgun (WGS) entry which is preliminary data.</text>
</comment>
<proteinExistence type="predicted"/>
<dbReference type="EMBL" id="LCOK01000034">
    <property type="protein sequence ID" value="KKU76050.1"/>
    <property type="molecule type" value="Genomic_DNA"/>
</dbReference>
<dbReference type="Proteomes" id="UP000034682">
    <property type="component" value="Unassembled WGS sequence"/>
</dbReference>
<dbReference type="GO" id="GO:0019693">
    <property type="term" value="P:ribose phosphate metabolic process"/>
    <property type="evidence" value="ECO:0007669"/>
    <property type="project" value="TreeGrafter"/>
</dbReference>
<dbReference type="GO" id="GO:0006753">
    <property type="term" value="P:nucleoside phosphate metabolic process"/>
    <property type="evidence" value="ECO:0007669"/>
    <property type="project" value="TreeGrafter"/>
</dbReference>
<dbReference type="InterPro" id="IPR000086">
    <property type="entry name" value="NUDIX_hydrolase_dom"/>
</dbReference>
<dbReference type="AlphaFoldDB" id="A0A0G1W175"/>
<dbReference type="Gene3D" id="3.90.79.10">
    <property type="entry name" value="Nucleoside Triphosphate Pyrophosphohydrolase"/>
    <property type="match status" value="1"/>
</dbReference>
<dbReference type="PANTHER" id="PTHR11839:SF18">
    <property type="entry name" value="NUDIX HYDROLASE DOMAIN-CONTAINING PROTEIN"/>
    <property type="match status" value="1"/>
</dbReference>
<gene>
    <name evidence="4" type="ORF">UY02_C0034G0006</name>
</gene>
<dbReference type="CDD" id="cd03424">
    <property type="entry name" value="NUDIX_ADPRase_Nudt5_UGPPase_Nudt14"/>
    <property type="match status" value="1"/>
</dbReference>
<dbReference type="PROSITE" id="PS51462">
    <property type="entry name" value="NUDIX"/>
    <property type="match status" value="1"/>
</dbReference>
<feature type="domain" description="Nudix hydrolase" evidence="3">
    <location>
        <begin position="45"/>
        <end position="176"/>
    </location>
</feature>